<keyword evidence="4" id="KW-1185">Reference proteome</keyword>
<dbReference type="KEGG" id="pnd:Pla175_19260"/>
<proteinExistence type="predicted"/>
<dbReference type="Proteomes" id="UP000317429">
    <property type="component" value="Chromosome"/>
</dbReference>
<dbReference type="SUPFAM" id="SSF63446">
    <property type="entry name" value="Type I dockerin domain"/>
    <property type="match status" value="1"/>
</dbReference>
<feature type="domain" description="Rhamnogalacturonan lyase family 11 C-terminal" evidence="2">
    <location>
        <begin position="706"/>
        <end position="871"/>
    </location>
</feature>
<dbReference type="SUPFAM" id="SSF50998">
    <property type="entry name" value="Quinoprotein alcohol dehydrogenase-like"/>
    <property type="match status" value="1"/>
</dbReference>
<reference evidence="3 4" key="1">
    <citation type="submission" date="2019-02" db="EMBL/GenBank/DDBJ databases">
        <title>Deep-cultivation of Planctomycetes and their phenomic and genomic characterization uncovers novel biology.</title>
        <authorList>
            <person name="Wiegand S."/>
            <person name="Jogler M."/>
            <person name="Boedeker C."/>
            <person name="Pinto D."/>
            <person name="Vollmers J."/>
            <person name="Rivas-Marin E."/>
            <person name="Kohn T."/>
            <person name="Peeters S.H."/>
            <person name="Heuer A."/>
            <person name="Rast P."/>
            <person name="Oberbeckmann S."/>
            <person name="Bunk B."/>
            <person name="Jeske O."/>
            <person name="Meyerdierks A."/>
            <person name="Storesund J.E."/>
            <person name="Kallscheuer N."/>
            <person name="Luecker S."/>
            <person name="Lage O.M."/>
            <person name="Pohl T."/>
            <person name="Merkel B.J."/>
            <person name="Hornburger P."/>
            <person name="Mueller R.-W."/>
            <person name="Bruemmer F."/>
            <person name="Labrenz M."/>
            <person name="Spormann A.M."/>
            <person name="Op den Camp H."/>
            <person name="Overmann J."/>
            <person name="Amann R."/>
            <person name="Jetten M.S.M."/>
            <person name="Mascher T."/>
            <person name="Medema M.H."/>
            <person name="Devos D.P."/>
            <person name="Kaster A.-K."/>
            <person name="Ovreas L."/>
            <person name="Rohde M."/>
            <person name="Galperin M.Y."/>
            <person name="Jogler C."/>
        </authorList>
    </citation>
    <scope>NUCLEOTIDE SEQUENCE [LARGE SCALE GENOMIC DNA]</scope>
    <source>
        <strain evidence="3 4">Pla175</strain>
    </source>
</reference>
<dbReference type="InterPro" id="IPR011047">
    <property type="entry name" value="Quinoprotein_ADH-like_sf"/>
</dbReference>
<dbReference type="GO" id="GO:0000272">
    <property type="term" value="P:polysaccharide catabolic process"/>
    <property type="evidence" value="ECO:0007669"/>
    <property type="project" value="InterPro"/>
</dbReference>
<dbReference type="OrthoDB" id="230958at2"/>
<protein>
    <recommendedName>
        <fullName evidence="2">Rhamnogalacturonan lyase family 11 C-terminal domain-containing protein</fullName>
    </recommendedName>
</protein>
<evidence type="ECO:0000313" key="3">
    <source>
        <dbReference type="EMBL" id="QDU88548.1"/>
    </source>
</evidence>
<dbReference type="RefSeq" id="WP_145283580.1">
    <property type="nucleotide sequence ID" value="NZ_CP036291.1"/>
</dbReference>
<dbReference type="EMBL" id="CP036291">
    <property type="protein sequence ID" value="QDU88548.1"/>
    <property type="molecule type" value="Genomic_DNA"/>
</dbReference>
<dbReference type="AlphaFoldDB" id="A0A518DAQ8"/>
<organism evidence="3 4">
    <name type="scientific">Pirellulimonas nuda</name>
    <dbReference type="NCBI Taxonomy" id="2528009"/>
    <lineage>
        <taxon>Bacteria</taxon>
        <taxon>Pseudomonadati</taxon>
        <taxon>Planctomycetota</taxon>
        <taxon>Planctomycetia</taxon>
        <taxon>Pirellulales</taxon>
        <taxon>Lacipirellulaceae</taxon>
        <taxon>Pirellulimonas</taxon>
    </lineage>
</organism>
<keyword evidence="1" id="KW-0732">Signal</keyword>
<evidence type="ECO:0000256" key="1">
    <source>
        <dbReference type="SAM" id="SignalP"/>
    </source>
</evidence>
<gene>
    <name evidence="3" type="ORF">Pla175_19260</name>
</gene>
<dbReference type="InterPro" id="IPR049366">
    <property type="entry name" value="RGL11_C"/>
</dbReference>
<dbReference type="InterPro" id="IPR036439">
    <property type="entry name" value="Dockerin_dom_sf"/>
</dbReference>
<sequence length="1001" mass="107787" precursor="true">MRFCPLIPCCRLASWTLMGIAAQVSGATLTWSGGGDGQTFSHTANWLGTPTGGMIDVASLVDTYVVNSAANIANVFANLEFRAGGRLEMSAGDLDVLANGDFGLGRVESPPSFGSILLTGGRLSARYLAEMNVAIGGDATLSLSGPTNPVNTSTVDLLGSGATVHFLNETPAAFVSEHLTKFTVQGAAAVLGLNLQVVGDGNAGSLVTLLIPTAATVQLLVDRDTGNLSLSNTTGQAVEFFQYDIFSSAGGVSEALWNPISGRLDSPVNGGNGTVDPDDVWLRFTPSSSRTDLAEGTLGAAVLASGQSIELGAAWIASPFEDLVATMSLTNGADVPIEVIYSGSQLVDAITPGDLNADGRVDADDWPSLRDQLFTSVEGRLLVDAHAAGDIDGSGKVDEIDFLLFMAAFDGENGSGSFAAMSRATPEPRSGRLCLLAVAVWCVHRCGLRRSGGSLTDDRVLGDSRVPFERCRALRLTGPQAFHSGLDRVNGHALGFRHTKTIAGSPTPQASRMPLLSDQGLLLCRCVLVMALGGVGDLSAAPDLPITLEPVLSVQLEGAVRQLRAVPVALGPDRPLGFLTIHSADAEIDPYIGMFFFPRSTLKMTLFTEEGEQLWQRDLGPGVVPGIWFCPVFSFDTDRDGVDEVWFVGNQTPEHPLDYREHRLVRLDARTGERTGDWPWPYRAEPPQTMSHTYRNFIFGGFVRDEPVLVTAQGTYGRMALQGWNADMTRRWGTSLDPVRDGMARGSHVSPVVDLDHDGVDEVLWGERVIELDRGAPRFCADQGRWDGHSDIVMPVLMRERNEWLIFTCREEQVEMPPRIVMFNATGDRRWAALEHGHIDTGWAAHLGPHGGAAVLGVRVGNKVRDAQGERRLETESFVFDADHGQPLHLGFDPYTTIPVDLNGDGGHELVKGYFEGDGEVLDHRGRSLGNVGGLVAMCSKFMNRPGEQILSYRRDGKVTLWADANAIDSEAALKRYALRCYYTNQRMTACGYNLFNLGGL</sequence>
<accession>A0A518DAQ8</accession>
<dbReference type="InterPro" id="IPR018247">
    <property type="entry name" value="EF_Hand_1_Ca_BS"/>
</dbReference>
<feature type="chain" id="PRO_5022118784" description="Rhamnogalacturonan lyase family 11 C-terminal domain-containing protein" evidence="1">
    <location>
        <begin position="27"/>
        <end position="1001"/>
    </location>
</feature>
<feature type="signal peptide" evidence="1">
    <location>
        <begin position="1"/>
        <end position="26"/>
    </location>
</feature>
<evidence type="ECO:0000259" key="2">
    <source>
        <dbReference type="Pfam" id="PF21348"/>
    </source>
</evidence>
<name>A0A518DAQ8_9BACT</name>
<dbReference type="PROSITE" id="PS00018">
    <property type="entry name" value="EF_HAND_1"/>
    <property type="match status" value="1"/>
</dbReference>
<evidence type="ECO:0000313" key="4">
    <source>
        <dbReference type="Proteomes" id="UP000317429"/>
    </source>
</evidence>
<dbReference type="Gene3D" id="1.10.1330.10">
    <property type="entry name" value="Dockerin domain"/>
    <property type="match status" value="1"/>
</dbReference>
<dbReference type="Pfam" id="PF21348">
    <property type="entry name" value="RGL11_C"/>
    <property type="match status" value="1"/>
</dbReference>